<organism evidence="1 2">
    <name type="scientific">Sphingobium rhizovicinum</name>
    <dbReference type="NCBI Taxonomy" id="432308"/>
    <lineage>
        <taxon>Bacteria</taxon>
        <taxon>Pseudomonadati</taxon>
        <taxon>Pseudomonadota</taxon>
        <taxon>Alphaproteobacteria</taxon>
        <taxon>Sphingomonadales</taxon>
        <taxon>Sphingomonadaceae</taxon>
        <taxon>Sphingobium</taxon>
    </lineage>
</organism>
<evidence type="ECO:0000313" key="2">
    <source>
        <dbReference type="Proteomes" id="UP001595681"/>
    </source>
</evidence>
<keyword evidence="2" id="KW-1185">Reference proteome</keyword>
<dbReference type="EMBL" id="JBHRVU010000004">
    <property type="protein sequence ID" value="MFC3442806.1"/>
    <property type="molecule type" value="Genomic_DNA"/>
</dbReference>
<protein>
    <submittedName>
        <fullName evidence="1">DUF6961 family protein</fullName>
    </submittedName>
</protein>
<name>A0ABV7NH43_9SPHN</name>
<accession>A0ABV7NH43</accession>
<gene>
    <name evidence="1" type="ORF">ACFOKF_16655</name>
</gene>
<reference evidence="2" key="1">
    <citation type="journal article" date="2019" name="Int. J. Syst. Evol. Microbiol.">
        <title>The Global Catalogue of Microorganisms (GCM) 10K type strain sequencing project: providing services to taxonomists for standard genome sequencing and annotation.</title>
        <authorList>
            <consortium name="The Broad Institute Genomics Platform"/>
            <consortium name="The Broad Institute Genome Sequencing Center for Infectious Disease"/>
            <person name="Wu L."/>
            <person name="Ma J."/>
        </authorList>
    </citation>
    <scope>NUCLEOTIDE SEQUENCE [LARGE SCALE GENOMIC DNA]</scope>
    <source>
        <strain evidence="2">CCM 7491</strain>
    </source>
</reference>
<dbReference type="RefSeq" id="WP_380797066.1">
    <property type="nucleotide sequence ID" value="NZ_JBHRVU010000004.1"/>
</dbReference>
<dbReference type="Pfam" id="PF22284">
    <property type="entry name" value="DUF6961"/>
    <property type="match status" value="1"/>
</dbReference>
<sequence length="66" mass="7429">MTDWELWAVAGKVIASEREDVGEFLADRVRCLTDVGDDEGVKIWLAVADRVQQLLMDRPVDPSEVN</sequence>
<proteinExistence type="predicted"/>
<dbReference type="Proteomes" id="UP001595681">
    <property type="component" value="Unassembled WGS sequence"/>
</dbReference>
<comment type="caution">
    <text evidence="1">The sequence shown here is derived from an EMBL/GenBank/DDBJ whole genome shotgun (WGS) entry which is preliminary data.</text>
</comment>
<dbReference type="InterPro" id="IPR054234">
    <property type="entry name" value="DUF6961"/>
</dbReference>
<evidence type="ECO:0000313" key="1">
    <source>
        <dbReference type="EMBL" id="MFC3442806.1"/>
    </source>
</evidence>